<dbReference type="Proteomes" id="UP000319619">
    <property type="component" value="Unassembled WGS sequence"/>
</dbReference>
<sequence length="281" mass="30141">MMAKTKVEISAIKTVGTFICGRACSDTLFHVLSDAFDHPMKSEEKAVMPLAGGIMQHGYQCGMIWGSTLAAGAQAYRLFGAGPEAETRAIIAAKKLVKSFRARNNTINCLEITDIDKSSSKMQMIIYFLIKGGTIGCMRMAARYAPVAFSEINSALSEENIETPSPPVSCAAMLAQKMGLSDMHTVMAAGLAGGIGLCGGACGALGAAIWIIGMNIIKEGTGKIDYKSPRALEVIDRFVKFTDFKFECSEIVGRRFENVDDHAKFIKNGGCDKLIDVLAQS</sequence>
<gene>
    <name evidence="2" type="ORF">CEE37_09260</name>
</gene>
<feature type="transmembrane region" description="Helical" evidence="1">
    <location>
        <begin position="124"/>
        <end position="142"/>
    </location>
</feature>
<keyword evidence="1" id="KW-0472">Membrane</keyword>
<dbReference type="Pfam" id="PF09719">
    <property type="entry name" value="C_GCAxxG_C_C"/>
    <property type="match status" value="2"/>
</dbReference>
<feature type="transmembrane region" description="Helical" evidence="1">
    <location>
        <begin position="186"/>
        <end position="213"/>
    </location>
</feature>
<comment type="caution">
    <text evidence="2">The sequence shown here is derived from an EMBL/GenBank/DDBJ whole genome shotgun (WGS) entry which is preliminary data.</text>
</comment>
<dbReference type="InterPro" id="IPR010181">
    <property type="entry name" value="CGCAxxGCC_motif"/>
</dbReference>
<proteinExistence type="predicted"/>
<evidence type="ECO:0000313" key="3">
    <source>
        <dbReference type="Proteomes" id="UP000319619"/>
    </source>
</evidence>
<evidence type="ECO:0000256" key="1">
    <source>
        <dbReference type="SAM" id="Phobius"/>
    </source>
</evidence>
<protein>
    <recommendedName>
        <fullName evidence="4">C_GCAxxG_C_C family protein</fullName>
    </recommendedName>
</protein>
<name>A0A532UZW5_UNCL8</name>
<keyword evidence="1" id="KW-1133">Transmembrane helix</keyword>
<dbReference type="EMBL" id="NJBN01000005">
    <property type="protein sequence ID" value="TKJ40491.1"/>
    <property type="molecule type" value="Genomic_DNA"/>
</dbReference>
<evidence type="ECO:0008006" key="4">
    <source>
        <dbReference type="Google" id="ProtNLM"/>
    </source>
</evidence>
<keyword evidence="1" id="KW-0812">Transmembrane</keyword>
<reference evidence="2 3" key="1">
    <citation type="submission" date="2017-06" db="EMBL/GenBank/DDBJ databases">
        <title>Novel microbial phyla capable of carbon fixation and sulfur reduction in deep-sea sediments.</title>
        <authorList>
            <person name="Huang J."/>
            <person name="Baker B."/>
            <person name="Wang Y."/>
        </authorList>
    </citation>
    <scope>NUCLEOTIDE SEQUENCE [LARGE SCALE GENOMIC DNA]</scope>
    <source>
        <strain evidence="2">B3_LCP</strain>
    </source>
</reference>
<dbReference type="AlphaFoldDB" id="A0A532UZW5"/>
<accession>A0A532UZW5</accession>
<evidence type="ECO:0000313" key="2">
    <source>
        <dbReference type="EMBL" id="TKJ40491.1"/>
    </source>
</evidence>
<organism evidence="2 3">
    <name type="scientific">candidate division LCP-89 bacterium B3_LCP</name>
    <dbReference type="NCBI Taxonomy" id="2012998"/>
    <lineage>
        <taxon>Bacteria</taxon>
        <taxon>Pseudomonadati</taxon>
        <taxon>Bacteria division LCP-89</taxon>
    </lineage>
</organism>